<keyword evidence="4 7" id="KW-0808">Transferase</keyword>
<reference evidence="7 8" key="1">
    <citation type="submission" date="2015-11" db="EMBL/GenBank/DDBJ databases">
        <title>Identification of large and diverse effector repertoires of 38 Legionella species.</title>
        <authorList>
            <person name="Burstein D."/>
            <person name="Amaro F."/>
            <person name="Zusman T."/>
            <person name="Lifshitz Z."/>
            <person name="Cohen O."/>
            <person name="Gilbert J.A."/>
            <person name="Pupko T."/>
            <person name="Shuman H.A."/>
            <person name="Segal G."/>
        </authorList>
    </citation>
    <scope>NUCLEOTIDE SEQUENCE [LARGE SCALE GENOMIC DNA]</scope>
    <source>
        <strain evidence="7 8">1762-AUS-E</strain>
    </source>
</reference>
<dbReference type="EMBL" id="LNKA01000005">
    <property type="protein sequence ID" value="KTC65244.1"/>
    <property type="molecule type" value="Genomic_DNA"/>
</dbReference>
<organism evidence="7 8">
    <name type="scientific">Legionella adelaidensis</name>
    <dbReference type="NCBI Taxonomy" id="45056"/>
    <lineage>
        <taxon>Bacteria</taxon>
        <taxon>Pseudomonadati</taxon>
        <taxon>Pseudomonadota</taxon>
        <taxon>Gammaproteobacteria</taxon>
        <taxon>Legionellales</taxon>
        <taxon>Legionellaceae</taxon>
        <taxon>Legionella</taxon>
    </lineage>
</organism>
<dbReference type="GO" id="GO:0016746">
    <property type="term" value="F:acyltransferase activity"/>
    <property type="evidence" value="ECO:0007669"/>
    <property type="project" value="UniProtKB-KW"/>
</dbReference>
<evidence type="ECO:0000256" key="2">
    <source>
        <dbReference type="ARBA" id="ARBA00022475"/>
    </source>
</evidence>
<accession>A0A0W0R2C9</accession>
<dbReference type="OrthoDB" id="9803456at2"/>
<dbReference type="PATRIC" id="fig|45056.6.peg.1473"/>
<evidence type="ECO:0000313" key="8">
    <source>
        <dbReference type="Proteomes" id="UP000054859"/>
    </source>
</evidence>
<evidence type="ECO:0000313" key="7">
    <source>
        <dbReference type="EMBL" id="KTC65244.1"/>
    </source>
</evidence>
<dbReference type="Pfam" id="PF03279">
    <property type="entry name" value="Lip_A_acyltrans"/>
    <property type="match status" value="1"/>
</dbReference>
<dbReference type="PIRSF" id="PIRSF026649">
    <property type="entry name" value="MsbB"/>
    <property type="match status" value="1"/>
</dbReference>
<comment type="subcellular location">
    <subcellularLocation>
        <location evidence="1">Cell inner membrane</location>
    </subcellularLocation>
</comment>
<evidence type="ECO:0000256" key="1">
    <source>
        <dbReference type="ARBA" id="ARBA00004533"/>
    </source>
</evidence>
<dbReference type="InterPro" id="IPR004960">
    <property type="entry name" value="LipA_acyltrans"/>
</dbReference>
<dbReference type="PANTHER" id="PTHR30606">
    <property type="entry name" value="LIPID A BIOSYNTHESIS LAUROYL ACYLTRANSFERASE"/>
    <property type="match status" value="1"/>
</dbReference>
<protein>
    <submittedName>
        <fullName evidence="7">Lipid A biosynthesis acyltransferase</fullName>
    </submittedName>
</protein>
<dbReference type="RefSeq" id="WP_058462509.1">
    <property type="nucleotide sequence ID" value="NZ_CAAAHS010000012.1"/>
</dbReference>
<dbReference type="GO" id="GO:0009247">
    <property type="term" value="P:glycolipid biosynthetic process"/>
    <property type="evidence" value="ECO:0007669"/>
    <property type="project" value="UniProtKB-ARBA"/>
</dbReference>
<keyword evidence="6 7" id="KW-0012">Acyltransferase</keyword>
<comment type="caution">
    <text evidence="7">The sequence shown here is derived from an EMBL/GenBank/DDBJ whole genome shotgun (WGS) entry which is preliminary data.</text>
</comment>
<evidence type="ECO:0000256" key="3">
    <source>
        <dbReference type="ARBA" id="ARBA00022519"/>
    </source>
</evidence>
<dbReference type="STRING" id="45056.Lade_1427"/>
<sequence>MSKIAEKVKTLPISLAGRIVYFCLPYRRSIVLKNIQQVFGQKLNSAERQRLAIAFYSHLLTSLKEMLQMRFMSEKKIRECVEVRGHEKLLKVAAEGKGVLILTGHFGNWEFAPIGGILNFKEFQGQFHFIRRTLGNKFIERLLFRRYYQAGLQVIPKKNSLQQVCDALDQKHAVVFVLDQHASLANRDGIAAEFFGKKAGTYRSLASFARHTGVPVIPAAGYRVKKGHHILEFYDPIFWQESPNSQEAIYQNTLAYNKALERIIVAHPEQWLWLHKRWKLKKI</sequence>
<keyword evidence="5" id="KW-0472">Membrane</keyword>
<gene>
    <name evidence="7" type="primary">waaM</name>
    <name evidence="7" type="ORF">Lade_1427</name>
</gene>
<dbReference type="CDD" id="cd07984">
    <property type="entry name" value="LPLAT_LABLAT-like"/>
    <property type="match status" value="1"/>
</dbReference>
<keyword evidence="8" id="KW-1185">Reference proteome</keyword>
<keyword evidence="3" id="KW-0997">Cell inner membrane</keyword>
<dbReference type="AlphaFoldDB" id="A0A0W0R2C9"/>
<evidence type="ECO:0000256" key="4">
    <source>
        <dbReference type="ARBA" id="ARBA00022679"/>
    </source>
</evidence>
<keyword evidence="2" id="KW-1003">Cell membrane</keyword>
<name>A0A0W0R2C9_9GAMM</name>
<dbReference type="PANTHER" id="PTHR30606:SF10">
    <property type="entry name" value="PHOSPHATIDYLINOSITOL MANNOSIDE ACYLTRANSFERASE"/>
    <property type="match status" value="1"/>
</dbReference>
<evidence type="ECO:0000256" key="6">
    <source>
        <dbReference type="ARBA" id="ARBA00023315"/>
    </source>
</evidence>
<proteinExistence type="predicted"/>
<dbReference type="Proteomes" id="UP000054859">
    <property type="component" value="Unassembled WGS sequence"/>
</dbReference>
<evidence type="ECO:0000256" key="5">
    <source>
        <dbReference type="ARBA" id="ARBA00023136"/>
    </source>
</evidence>
<dbReference type="GO" id="GO:0005886">
    <property type="term" value="C:plasma membrane"/>
    <property type="evidence" value="ECO:0007669"/>
    <property type="project" value="UniProtKB-SubCell"/>
</dbReference>